<evidence type="ECO:0000256" key="2">
    <source>
        <dbReference type="PROSITE-ProRule" id="PRU00284"/>
    </source>
</evidence>
<comment type="caution">
    <text evidence="6">The sequence shown here is derived from an EMBL/GenBank/DDBJ whole genome shotgun (WGS) entry which is preliminary data.</text>
</comment>
<dbReference type="Gene3D" id="1.10.287.950">
    <property type="entry name" value="Methyl-accepting chemotaxis protein"/>
    <property type="match status" value="1"/>
</dbReference>
<dbReference type="EMBL" id="LZZM01000099">
    <property type="protein sequence ID" value="OOM79645.1"/>
    <property type="molecule type" value="Genomic_DNA"/>
</dbReference>
<gene>
    <name evidence="6" type="primary">yoaH_3</name>
    <name evidence="6" type="ORF">CLPUN_15930</name>
</gene>
<sequence length="421" mass="46800">MINQSSIKSKVGIKTNLMNSILTTTILTIGILLLIYSISFYEKSMNNIIIIVLLGFCILIAIIEFKKAKGLKILNKAIIEMKKGNFIEIEERHLKDKTEVGEINRGLNSIIISTNKMLKEIKRDSEDIDAQAVGLTYISEDMLELTSDIARSTEIVTNATRSQTKNISDIVEKLFQFGQYINGVNDSTICIDNLATEIGEKSLSTNQELKELSIVIENLNSNFNNFRESLNIMMKEIKSVNEMTDIINSISERTNLLALNAAIEAARAGDAGKGFSVVASEIRKLAEMSQSSSNKIYYIVDSILKNISILNEKTSLIDTDIVEQNHAVDKTINVFDDISKGINIIMPKVHEIVEAFDNVNTKKENILEDIEAISSMSQEILVTTEEISNTANELNSMGDEVTGAASNLKKSINNMKKNELN</sequence>
<feature type="transmembrane region" description="Helical" evidence="4">
    <location>
        <begin position="47"/>
        <end position="65"/>
    </location>
</feature>
<reference evidence="6 7" key="1">
    <citation type="submission" date="2016-05" db="EMBL/GenBank/DDBJ databases">
        <title>Microbial solvent formation.</title>
        <authorList>
            <person name="Poehlein A."/>
            <person name="Montoya Solano J.D."/>
            <person name="Flitsch S."/>
            <person name="Krabben P."/>
            <person name="Duerre P."/>
            <person name="Daniel R."/>
        </authorList>
    </citation>
    <scope>NUCLEOTIDE SEQUENCE [LARGE SCALE GENOMIC DNA]</scope>
    <source>
        <strain evidence="6 7">DSM 2619</strain>
    </source>
</reference>
<dbReference type="PANTHER" id="PTHR32089">
    <property type="entry name" value="METHYL-ACCEPTING CHEMOTAXIS PROTEIN MCPB"/>
    <property type="match status" value="1"/>
</dbReference>
<evidence type="ECO:0000313" key="6">
    <source>
        <dbReference type="EMBL" id="OOM79645.1"/>
    </source>
</evidence>
<proteinExistence type="predicted"/>
<keyword evidence="1 2" id="KW-0807">Transducer</keyword>
<keyword evidence="4" id="KW-1133">Transmembrane helix</keyword>
<evidence type="ECO:0000256" key="4">
    <source>
        <dbReference type="SAM" id="Phobius"/>
    </source>
</evidence>
<dbReference type="STRING" id="29367.CLPUN_15930"/>
<dbReference type="OrthoDB" id="597657at2"/>
<evidence type="ECO:0000313" key="7">
    <source>
        <dbReference type="Proteomes" id="UP000190890"/>
    </source>
</evidence>
<dbReference type="Pfam" id="PF00015">
    <property type="entry name" value="MCPsignal"/>
    <property type="match status" value="1"/>
</dbReference>
<organism evidence="6 7">
    <name type="scientific">Clostridium puniceum</name>
    <dbReference type="NCBI Taxonomy" id="29367"/>
    <lineage>
        <taxon>Bacteria</taxon>
        <taxon>Bacillati</taxon>
        <taxon>Bacillota</taxon>
        <taxon>Clostridia</taxon>
        <taxon>Eubacteriales</taxon>
        <taxon>Clostridiaceae</taxon>
        <taxon>Clostridium</taxon>
    </lineage>
</organism>
<dbReference type="RefSeq" id="WP_077846770.1">
    <property type="nucleotide sequence ID" value="NZ_LZZM01000099.1"/>
</dbReference>
<keyword evidence="4" id="KW-0472">Membrane</keyword>
<keyword evidence="4" id="KW-0812">Transmembrane</keyword>
<keyword evidence="7" id="KW-1185">Reference proteome</keyword>
<dbReference type="InterPro" id="IPR004089">
    <property type="entry name" value="MCPsignal_dom"/>
</dbReference>
<protein>
    <submittedName>
        <fullName evidence="6">Putative methyl-accepting chemotaxis protein YoaH</fullName>
    </submittedName>
</protein>
<dbReference type="SMART" id="SM00283">
    <property type="entry name" value="MA"/>
    <property type="match status" value="1"/>
</dbReference>
<evidence type="ECO:0000259" key="5">
    <source>
        <dbReference type="PROSITE" id="PS50111"/>
    </source>
</evidence>
<evidence type="ECO:0000256" key="3">
    <source>
        <dbReference type="SAM" id="Coils"/>
    </source>
</evidence>
<dbReference type="GO" id="GO:0016020">
    <property type="term" value="C:membrane"/>
    <property type="evidence" value="ECO:0007669"/>
    <property type="project" value="InterPro"/>
</dbReference>
<feature type="transmembrane region" description="Helical" evidence="4">
    <location>
        <begin position="21"/>
        <end position="41"/>
    </location>
</feature>
<dbReference type="SUPFAM" id="SSF58104">
    <property type="entry name" value="Methyl-accepting chemotaxis protein (MCP) signaling domain"/>
    <property type="match status" value="1"/>
</dbReference>
<feature type="domain" description="Methyl-accepting transducer" evidence="5">
    <location>
        <begin position="138"/>
        <end position="395"/>
    </location>
</feature>
<evidence type="ECO:0000256" key="1">
    <source>
        <dbReference type="ARBA" id="ARBA00023224"/>
    </source>
</evidence>
<dbReference type="AlphaFoldDB" id="A0A1S8TQG1"/>
<feature type="coiled-coil region" evidence="3">
    <location>
        <begin position="209"/>
        <end position="236"/>
    </location>
</feature>
<dbReference type="Proteomes" id="UP000190890">
    <property type="component" value="Unassembled WGS sequence"/>
</dbReference>
<dbReference type="GO" id="GO:0007165">
    <property type="term" value="P:signal transduction"/>
    <property type="evidence" value="ECO:0007669"/>
    <property type="project" value="UniProtKB-KW"/>
</dbReference>
<dbReference type="PROSITE" id="PS50111">
    <property type="entry name" value="CHEMOTAXIS_TRANSDUC_2"/>
    <property type="match status" value="1"/>
</dbReference>
<accession>A0A1S8TQG1</accession>
<keyword evidence="3" id="KW-0175">Coiled coil</keyword>
<dbReference type="PANTHER" id="PTHR32089:SF112">
    <property type="entry name" value="LYSOZYME-LIKE PROTEIN-RELATED"/>
    <property type="match status" value="1"/>
</dbReference>
<name>A0A1S8TQG1_9CLOT</name>